<evidence type="ECO:0000313" key="4">
    <source>
        <dbReference type="EMBL" id="KAF2967623.1"/>
    </source>
</evidence>
<dbReference type="CDD" id="cd08646">
    <property type="entry name" value="FMT_core_Met-tRNA-FMT_N"/>
    <property type="match status" value="1"/>
</dbReference>
<accession>A0A7C8IR42</accession>
<dbReference type="AlphaFoldDB" id="A0A7C8IR42"/>
<gene>
    <name evidence="4" type="ORF">GQX73_g5942</name>
</gene>
<dbReference type="SUPFAM" id="SSF53328">
    <property type="entry name" value="Formyltransferase"/>
    <property type="match status" value="1"/>
</dbReference>
<feature type="domain" description="Formyl transferase N-terminal" evidence="3">
    <location>
        <begin position="111"/>
        <end position="262"/>
    </location>
</feature>
<evidence type="ECO:0000256" key="1">
    <source>
        <dbReference type="ARBA" id="ARBA00012261"/>
    </source>
</evidence>
<dbReference type="PANTHER" id="PTHR11138:SF5">
    <property type="entry name" value="METHIONYL-TRNA FORMYLTRANSFERASE, MITOCHONDRIAL"/>
    <property type="match status" value="1"/>
</dbReference>
<feature type="region of interest" description="Disordered" evidence="2">
    <location>
        <begin position="68"/>
        <end position="101"/>
    </location>
</feature>
<reference evidence="4 5" key="1">
    <citation type="submission" date="2019-12" db="EMBL/GenBank/DDBJ databases">
        <title>Draft genome sequence of the ascomycete Xylaria multiplex DSM 110363.</title>
        <authorList>
            <person name="Buettner E."/>
            <person name="Kellner H."/>
        </authorList>
    </citation>
    <scope>NUCLEOTIDE SEQUENCE [LARGE SCALE GENOMIC DNA]</scope>
    <source>
        <strain evidence="4 5">DSM 110363</strain>
    </source>
</reference>
<comment type="caution">
    <text evidence="4">The sequence shown here is derived from an EMBL/GenBank/DDBJ whole genome shotgun (WGS) entry which is preliminary data.</text>
</comment>
<feature type="region of interest" description="Disordered" evidence="2">
    <location>
        <begin position="422"/>
        <end position="467"/>
    </location>
</feature>
<name>A0A7C8IR42_9PEZI</name>
<dbReference type="Pfam" id="PF00551">
    <property type="entry name" value="Formyl_trans_N"/>
    <property type="match status" value="1"/>
</dbReference>
<organism evidence="4 5">
    <name type="scientific">Xylaria multiplex</name>
    <dbReference type="NCBI Taxonomy" id="323545"/>
    <lineage>
        <taxon>Eukaryota</taxon>
        <taxon>Fungi</taxon>
        <taxon>Dikarya</taxon>
        <taxon>Ascomycota</taxon>
        <taxon>Pezizomycotina</taxon>
        <taxon>Sordariomycetes</taxon>
        <taxon>Xylariomycetidae</taxon>
        <taxon>Xylariales</taxon>
        <taxon>Xylariaceae</taxon>
        <taxon>Xylaria</taxon>
    </lineage>
</organism>
<dbReference type="Proteomes" id="UP000481858">
    <property type="component" value="Unassembled WGS sequence"/>
</dbReference>
<sequence>MSHLLSPLEATAKSAVLLLSSRLSQHAAPRCIARYHIHHSPHYAINSQRQRNVSARFLHQGRRYATTPKASITPDEVSATPDEISTTPDEVSITPEKTPTLPDKTSDPLHILFCGSDDFSCASLKALHDEHIRNPDLIQSIEVVVRPGKRTGRGYKVVRDPPIHSLAESLGLQIHERDTFTGWNMPSKTNLIIAVSFGLFVPPRLLRGAKYGGLNLHPSLLPDLRGPAPLHHTLLSGRTLTGVSLQTLDDAAFDHGVVLAQTPSDPASAAAVQIPPTCTTVRALEALITPIASEMLVQGLRSGLHVPPYTSVATPPSDESALSHAPKITKESQQLTPKLLLAAAQEPRIPSTRGLLARRQDAIGPLWFFTRDRQGRQKRVIIEGIEEMADASPSRRPPIIASASRRKITRDNKKRFYIPFERRQQTPPRPGVRRAARGPRVLGAETASTWKRHRRRRRSLPGELSRF</sequence>
<dbReference type="InterPro" id="IPR036477">
    <property type="entry name" value="Formyl_transf_N_sf"/>
</dbReference>
<dbReference type="EC" id="2.1.2.9" evidence="1"/>
<dbReference type="InParanoid" id="A0A7C8IR42"/>
<evidence type="ECO:0000259" key="3">
    <source>
        <dbReference type="Pfam" id="PF00551"/>
    </source>
</evidence>
<dbReference type="GO" id="GO:0005739">
    <property type="term" value="C:mitochondrion"/>
    <property type="evidence" value="ECO:0007669"/>
    <property type="project" value="TreeGrafter"/>
</dbReference>
<evidence type="ECO:0000313" key="5">
    <source>
        <dbReference type="Proteomes" id="UP000481858"/>
    </source>
</evidence>
<dbReference type="InterPro" id="IPR002376">
    <property type="entry name" value="Formyl_transf_N"/>
</dbReference>
<evidence type="ECO:0000256" key="2">
    <source>
        <dbReference type="SAM" id="MobiDB-lite"/>
    </source>
</evidence>
<dbReference type="OrthoDB" id="10268103at2759"/>
<dbReference type="PANTHER" id="PTHR11138">
    <property type="entry name" value="METHIONYL-TRNA FORMYLTRANSFERASE"/>
    <property type="match status" value="1"/>
</dbReference>
<dbReference type="InterPro" id="IPR041711">
    <property type="entry name" value="Met-tRNA-FMT_N"/>
</dbReference>
<dbReference type="EMBL" id="WUBL01000064">
    <property type="protein sequence ID" value="KAF2967623.1"/>
    <property type="molecule type" value="Genomic_DNA"/>
</dbReference>
<dbReference type="FunCoup" id="A0A7C8IR42">
    <property type="interactions" value="243"/>
</dbReference>
<keyword evidence="5" id="KW-1185">Reference proteome</keyword>
<feature type="compositionally biased region" description="Basic residues" evidence="2">
    <location>
        <begin position="450"/>
        <end position="459"/>
    </location>
</feature>
<dbReference type="Gene3D" id="3.40.50.12230">
    <property type="match status" value="1"/>
</dbReference>
<proteinExistence type="predicted"/>
<protein>
    <recommendedName>
        <fullName evidence="1">methionyl-tRNA formyltransferase</fullName>
        <ecNumber evidence="1">2.1.2.9</ecNumber>
    </recommendedName>
</protein>
<dbReference type="GO" id="GO:0004479">
    <property type="term" value="F:methionyl-tRNA formyltransferase activity"/>
    <property type="evidence" value="ECO:0007669"/>
    <property type="project" value="UniProtKB-EC"/>
</dbReference>